<evidence type="ECO:0000256" key="1">
    <source>
        <dbReference type="SAM" id="MobiDB-lite"/>
    </source>
</evidence>
<reference evidence="2" key="1">
    <citation type="submission" date="2023-06" db="EMBL/GenBank/DDBJ databases">
        <title>Reference genome for the Northern bat (Eptesicus nilssonii), a most northern bat species.</title>
        <authorList>
            <person name="Laine V.N."/>
            <person name="Pulliainen A.T."/>
            <person name="Lilley T.M."/>
        </authorList>
    </citation>
    <scope>NUCLEOTIDE SEQUENCE</scope>
    <source>
        <strain evidence="2">BLF_Eptnil</strain>
        <tissue evidence="2">Kidney</tissue>
    </source>
</reference>
<dbReference type="AlphaFoldDB" id="A0AA40LJY6"/>
<dbReference type="Proteomes" id="UP001177744">
    <property type="component" value="Unassembled WGS sequence"/>
</dbReference>
<feature type="compositionally biased region" description="Polar residues" evidence="1">
    <location>
        <begin position="51"/>
        <end position="66"/>
    </location>
</feature>
<evidence type="ECO:0000313" key="3">
    <source>
        <dbReference type="Proteomes" id="UP001177744"/>
    </source>
</evidence>
<organism evidence="2 3">
    <name type="scientific">Cnephaeus nilssonii</name>
    <name type="common">Northern bat</name>
    <name type="synonym">Eptesicus nilssonii</name>
    <dbReference type="NCBI Taxonomy" id="3371016"/>
    <lineage>
        <taxon>Eukaryota</taxon>
        <taxon>Metazoa</taxon>
        <taxon>Chordata</taxon>
        <taxon>Craniata</taxon>
        <taxon>Vertebrata</taxon>
        <taxon>Euteleostomi</taxon>
        <taxon>Mammalia</taxon>
        <taxon>Eutheria</taxon>
        <taxon>Laurasiatheria</taxon>
        <taxon>Chiroptera</taxon>
        <taxon>Yangochiroptera</taxon>
        <taxon>Vespertilionidae</taxon>
        <taxon>Cnephaeus</taxon>
    </lineage>
</organism>
<sequence length="178" mass="18519">MEALKEELLFMKNREEEANGKDLQAGCAECCTQKAPPAPSGSPSHRLGHSSLKSNMQINHHSTTKNGGPHSHKMAAPSHLRAGKAGHGGFRITAAGKPQALQTERGEQGMAASRSRPQALQTEPREEGMAASGSRQPGSPRPCRQSGGIAGHGGFLIAAAGKPQALQTEQGEQGMAAS</sequence>
<feature type="region of interest" description="Disordered" evidence="1">
    <location>
        <begin position="33"/>
        <end position="178"/>
    </location>
</feature>
<proteinExistence type="predicted"/>
<protein>
    <submittedName>
        <fullName evidence="2">Uncharacterized protein</fullName>
    </submittedName>
</protein>
<dbReference type="EMBL" id="JAULJE010000013">
    <property type="protein sequence ID" value="KAK1336256.1"/>
    <property type="molecule type" value="Genomic_DNA"/>
</dbReference>
<name>A0AA40LJY6_CNENI</name>
<comment type="caution">
    <text evidence="2">The sequence shown here is derived from an EMBL/GenBank/DDBJ whole genome shotgun (WGS) entry which is preliminary data.</text>
</comment>
<gene>
    <name evidence="2" type="ORF">QTO34_004061</name>
</gene>
<accession>A0AA40LJY6</accession>
<keyword evidence="3" id="KW-1185">Reference proteome</keyword>
<evidence type="ECO:0000313" key="2">
    <source>
        <dbReference type="EMBL" id="KAK1336256.1"/>
    </source>
</evidence>